<dbReference type="KEGG" id="asag:FGM00_08935"/>
<dbReference type="InterPro" id="IPR029069">
    <property type="entry name" value="HotDog_dom_sf"/>
</dbReference>
<sequence>MPHHEKTIIVSEADLDELQHVNNVRYLQWIQDISKEHWQILVAAEDQKAMIWVVMRHEIDYKNAAVIGDELRIKTHINSSRGATSVRVVEMVNTKTDQLVVRSRTKWCLLSSITNKPIRIPENIIAIFSTD</sequence>
<dbReference type="RefSeq" id="WP_138852574.1">
    <property type="nucleotide sequence ID" value="NZ_CP040710.1"/>
</dbReference>
<dbReference type="CDD" id="cd00586">
    <property type="entry name" value="4HBT"/>
    <property type="match status" value="1"/>
</dbReference>
<dbReference type="Pfam" id="PF01643">
    <property type="entry name" value="Acyl-ACP_TE"/>
    <property type="match status" value="1"/>
</dbReference>
<evidence type="ECO:0000256" key="1">
    <source>
        <dbReference type="ARBA" id="ARBA00005953"/>
    </source>
</evidence>
<evidence type="ECO:0000259" key="3">
    <source>
        <dbReference type="Pfam" id="PF01643"/>
    </source>
</evidence>
<dbReference type="Proteomes" id="UP000310017">
    <property type="component" value="Chromosome"/>
</dbReference>
<gene>
    <name evidence="4" type="ORF">FGM00_08935</name>
</gene>
<dbReference type="AlphaFoldDB" id="A0A5B7ST95"/>
<dbReference type="InterPro" id="IPR002864">
    <property type="entry name" value="Acyl-ACP_thioesterase_NHD"/>
</dbReference>
<dbReference type="PANTHER" id="PTHR31793:SF27">
    <property type="entry name" value="NOVEL THIOESTERASE SUPERFAMILY DOMAIN AND SAPOSIN A-TYPE DOMAIN CONTAINING PROTEIN (0610012H03RIK)"/>
    <property type="match status" value="1"/>
</dbReference>
<dbReference type="EMBL" id="CP040710">
    <property type="protein sequence ID" value="QCX00228.1"/>
    <property type="molecule type" value="Genomic_DNA"/>
</dbReference>
<accession>A0A5B7ST95</accession>
<dbReference type="PANTHER" id="PTHR31793">
    <property type="entry name" value="4-HYDROXYBENZOYL-COA THIOESTERASE FAMILY MEMBER"/>
    <property type="match status" value="1"/>
</dbReference>
<dbReference type="GO" id="GO:0006633">
    <property type="term" value="P:fatty acid biosynthetic process"/>
    <property type="evidence" value="ECO:0007669"/>
    <property type="project" value="InterPro"/>
</dbReference>
<keyword evidence="2" id="KW-0378">Hydrolase</keyword>
<comment type="similarity">
    <text evidence="1">Belongs to the 4-hydroxybenzoyl-CoA thioesterase family.</text>
</comment>
<organism evidence="4 5">
    <name type="scientific">Aggregatimonas sangjinii</name>
    <dbReference type="NCBI Taxonomy" id="2583587"/>
    <lineage>
        <taxon>Bacteria</taxon>
        <taxon>Pseudomonadati</taxon>
        <taxon>Bacteroidota</taxon>
        <taxon>Flavobacteriia</taxon>
        <taxon>Flavobacteriales</taxon>
        <taxon>Flavobacteriaceae</taxon>
        <taxon>Aggregatimonas</taxon>
    </lineage>
</organism>
<feature type="domain" description="Acyl-ACP thioesterase N-terminal hotdog" evidence="3">
    <location>
        <begin position="10"/>
        <end position="128"/>
    </location>
</feature>
<dbReference type="OrthoDB" id="9801517at2"/>
<evidence type="ECO:0000313" key="5">
    <source>
        <dbReference type="Proteomes" id="UP000310017"/>
    </source>
</evidence>
<evidence type="ECO:0000256" key="2">
    <source>
        <dbReference type="ARBA" id="ARBA00022801"/>
    </source>
</evidence>
<evidence type="ECO:0000313" key="4">
    <source>
        <dbReference type="EMBL" id="QCX00228.1"/>
    </source>
</evidence>
<protein>
    <submittedName>
        <fullName evidence="4">Acyl-CoA thioesterase</fullName>
    </submittedName>
</protein>
<keyword evidence="5" id="KW-1185">Reference proteome</keyword>
<dbReference type="GO" id="GO:0047617">
    <property type="term" value="F:fatty acyl-CoA hydrolase activity"/>
    <property type="evidence" value="ECO:0007669"/>
    <property type="project" value="TreeGrafter"/>
</dbReference>
<proteinExistence type="inferred from homology"/>
<dbReference type="SUPFAM" id="SSF54637">
    <property type="entry name" value="Thioesterase/thiol ester dehydrase-isomerase"/>
    <property type="match status" value="1"/>
</dbReference>
<reference evidence="4 5" key="1">
    <citation type="submission" date="2019-05" db="EMBL/GenBank/DDBJ databases">
        <title>Genome sequencing of F202Z8.</title>
        <authorList>
            <person name="Kwon Y.M."/>
        </authorList>
    </citation>
    <scope>NUCLEOTIDE SEQUENCE [LARGE SCALE GENOMIC DNA]</scope>
    <source>
        <strain evidence="4 5">F202Z8</strain>
    </source>
</reference>
<name>A0A5B7ST95_9FLAO</name>
<dbReference type="InterPro" id="IPR050563">
    <property type="entry name" value="4-hydroxybenzoyl-CoA_TE"/>
</dbReference>
<dbReference type="Gene3D" id="3.10.129.10">
    <property type="entry name" value="Hotdog Thioesterase"/>
    <property type="match status" value="1"/>
</dbReference>